<keyword evidence="5" id="KW-0547">Nucleotide-binding</keyword>
<keyword evidence="3" id="KW-0813">Transport</keyword>
<dbReference type="Pfam" id="PF00005">
    <property type="entry name" value="ABC_tran"/>
    <property type="match status" value="1"/>
</dbReference>
<dbReference type="InterPro" id="IPR013563">
    <property type="entry name" value="Oligopep_ABC_C"/>
</dbReference>
<dbReference type="CDD" id="cd03257">
    <property type="entry name" value="ABC_NikE_OppD_transporters"/>
    <property type="match status" value="1"/>
</dbReference>
<keyword evidence="7" id="KW-0472">Membrane</keyword>
<dbReference type="Pfam" id="PF08352">
    <property type="entry name" value="oligo_HPY"/>
    <property type="match status" value="1"/>
</dbReference>
<feature type="domain" description="ABC transporter" evidence="8">
    <location>
        <begin position="15"/>
        <end position="264"/>
    </location>
</feature>
<proteinExistence type="inferred from homology"/>
<accession>A0A1S1R3P8</accession>
<evidence type="ECO:0000313" key="9">
    <source>
        <dbReference type="EMBL" id="OHV40351.1"/>
    </source>
</evidence>
<dbReference type="GO" id="GO:0005524">
    <property type="term" value="F:ATP binding"/>
    <property type="evidence" value="ECO:0007669"/>
    <property type="project" value="UniProtKB-KW"/>
</dbReference>
<dbReference type="SUPFAM" id="SSF52540">
    <property type="entry name" value="P-loop containing nucleoside triphosphate hydrolases"/>
    <property type="match status" value="1"/>
</dbReference>
<dbReference type="GO" id="GO:0016887">
    <property type="term" value="F:ATP hydrolysis activity"/>
    <property type="evidence" value="ECO:0007669"/>
    <property type="project" value="InterPro"/>
</dbReference>
<dbReference type="InterPro" id="IPR003593">
    <property type="entry name" value="AAA+_ATPase"/>
</dbReference>
<comment type="caution">
    <text evidence="9">The sequence shown here is derived from an EMBL/GenBank/DDBJ whole genome shotgun (WGS) entry which is preliminary data.</text>
</comment>
<evidence type="ECO:0000256" key="7">
    <source>
        <dbReference type="ARBA" id="ARBA00023136"/>
    </source>
</evidence>
<dbReference type="InterPro" id="IPR027417">
    <property type="entry name" value="P-loop_NTPase"/>
</dbReference>
<dbReference type="NCBIfam" id="TIGR01727">
    <property type="entry name" value="oligo_HPY"/>
    <property type="match status" value="1"/>
</dbReference>
<gene>
    <name evidence="9" type="ORF">CC117_14150</name>
</gene>
<comment type="similarity">
    <text evidence="2">Belongs to the ABC transporter superfamily.</text>
</comment>
<comment type="subcellular location">
    <subcellularLocation>
        <location evidence="1">Cell membrane</location>
        <topology evidence="1">Peripheral membrane protein</topology>
    </subcellularLocation>
</comment>
<evidence type="ECO:0000256" key="2">
    <source>
        <dbReference type="ARBA" id="ARBA00005417"/>
    </source>
</evidence>
<keyword evidence="10" id="KW-1185">Reference proteome</keyword>
<evidence type="ECO:0000256" key="5">
    <source>
        <dbReference type="ARBA" id="ARBA00022741"/>
    </source>
</evidence>
<dbReference type="PANTHER" id="PTHR43297:SF2">
    <property type="entry name" value="DIPEPTIDE TRANSPORT ATP-BINDING PROTEIN DPPD"/>
    <property type="match status" value="1"/>
</dbReference>
<keyword evidence="4" id="KW-1003">Cell membrane</keyword>
<evidence type="ECO:0000256" key="4">
    <source>
        <dbReference type="ARBA" id="ARBA00022475"/>
    </source>
</evidence>
<protein>
    <submittedName>
        <fullName evidence="9">Dipeptide/oligopeptide/nickel ABC transporter ATP-binding protein</fullName>
    </submittedName>
</protein>
<dbReference type="Gene3D" id="3.40.50.300">
    <property type="entry name" value="P-loop containing nucleotide triphosphate hydrolases"/>
    <property type="match status" value="1"/>
</dbReference>
<dbReference type="AlphaFoldDB" id="A0A1S1R3P8"/>
<dbReference type="OrthoDB" id="5357528at2"/>
<dbReference type="PANTHER" id="PTHR43297">
    <property type="entry name" value="OLIGOPEPTIDE TRANSPORT ATP-BINDING PROTEIN APPD"/>
    <property type="match status" value="1"/>
</dbReference>
<reference evidence="10" key="1">
    <citation type="submission" date="2016-07" db="EMBL/GenBank/DDBJ databases">
        <title>Sequence Frankia sp. strain CcI1.17.</title>
        <authorList>
            <person name="Ghodhbane-Gtari F."/>
            <person name="Swanson E."/>
            <person name="Gueddou A."/>
            <person name="Morris K."/>
            <person name="Hezbri K."/>
            <person name="Ktari A."/>
            <person name="Nouioui I."/>
            <person name="Abebe-Akele F."/>
            <person name="Simpson S."/>
            <person name="Thomas K."/>
            <person name="Gtari M."/>
            <person name="Tisa L.S."/>
            <person name="Hurst S."/>
        </authorList>
    </citation>
    <scope>NUCLEOTIDE SEQUENCE [LARGE SCALE GENOMIC DNA]</scope>
    <source>
        <strain evidence="10">Cc1.17</strain>
    </source>
</reference>
<evidence type="ECO:0000313" key="10">
    <source>
        <dbReference type="Proteomes" id="UP000179627"/>
    </source>
</evidence>
<dbReference type="FunFam" id="3.40.50.300:FF:000016">
    <property type="entry name" value="Oligopeptide ABC transporter ATP-binding component"/>
    <property type="match status" value="1"/>
</dbReference>
<name>A0A1S1R3P8_9ACTN</name>
<dbReference type="SMART" id="SM00382">
    <property type="entry name" value="AAA"/>
    <property type="match status" value="1"/>
</dbReference>
<organism evidence="9 10">
    <name type="scientific">Parafrankia colletiae</name>
    <dbReference type="NCBI Taxonomy" id="573497"/>
    <lineage>
        <taxon>Bacteria</taxon>
        <taxon>Bacillati</taxon>
        <taxon>Actinomycetota</taxon>
        <taxon>Actinomycetes</taxon>
        <taxon>Frankiales</taxon>
        <taxon>Frankiaceae</taxon>
        <taxon>Parafrankia</taxon>
    </lineage>
</organism>
<dbReference type="Proteomes" id="UP000179627">
    <property type="component" value="Unassembled WGS sequence"/>
</dbReference>
<dbReference type="InterPro" id="IPR003439">
    <property type="entry name" value="ABC_transporter-like_ATP-bd"/>
</dbReference>
<dbReference type="PROSITE" id="PS50893">
    <property type="entry name" value="ABC_TRANSPORTER_2"/>
    <property type="match status" value="1"/>
</dbReference>
<evidence type="ECO:0000256" key="6">
    <source>
        <dbReference type="ARBA" id="ARBA00022840"/>
    </source>
</evidence>
<dbReference type="PROSITE" id="PS00211">
    <property type="entry name" value="ABC_TRANSPORTER_1"/>
    <property type="match status" value="1"/>
</dbReference>
<dbReference type="GO" id="GO:0005886">
    <property type="term" value="C:plasma membrane"/>
    <property type="evidence" value="ECO:0007669"/>
    <property type="project" value="UniProtKB-SubCell"/>
</dbReference>
<evidence type="ECO:0000256" key="3">
    <source>
        <dbReference type="ARBA" id="ARBA00022448"/>
    </source>
</evidence>
<evidence type="ECO:0000259" key="8">
    <source>
        <dbReference type="PROSITE" id="PS50893"/>
    </source>
</evidence>
<keyword evidence="6 9" id="KW-0067">ATP-binding</keyword>
<dbReference type="InterPro" id="IPR017871">
    <property type="entry name" value="ABC_transporter-like_CS"/>
</dbReference>
<evidence type="ECO:0000256" key="1">
    <source>
        <dbReference type="ARBA" id="ARBA00004202"/>
    </source>
</evidence>
<dbReference type="InterPro" id="IPR050388">
    <property type="entry name" value="ABC_Ni/Peptide_Import"/>
</dbReference>
<dbReference type="EMBL" id="MBLM01000080">
    <property type="protein sequence ID" value="OHV40351.1"/>
    <property type="molecule type" value="Genomic_DNA"/>
</dbReference>
<dbReference type="GO" id="GO:0015833">
    <property type="term" value="P:peptide transport"/>
    <property type="evidence" value="ECO:0007669"/>
    <property type="project" value="InterPro"/>
</dbReference>
<sequence>MTILGPPSGLPAPLLAVQDVSTTLPTAAGPLHAVDRVSFTLAAGEAVGVVGESGSGKSMLARTVMGLAPPAARTTGSVRFAGHDLLTASARDLREVLGSGVAMVFQDPATALNPVTRIGRQLAETLRLRGGLDRRAARDRAVELLRTVGIPDPARRARSYPHELSGGMRQRVCIALAVACGPRVLLADEPTTALDVTVQRQILDLLADLRAASGMGMLLITHDLAVVAGRTERLLVMYAGQVVETGPTTEVIRAARHPYTAALLASVPRLEQPSHTRLATVAGLPATAVGATRGCRFAPRCPRARARCRQEDPVLADPRARHGAVPGRDREHAVACFHPVGGGGGAAVRDTAERIR</sequence>